<evidence type="ECO:0000256" key="3">
    <source>
        <dbReference type="ARBA" id="ARBA00022692"/>
    </source>
</evidence>
<feature type="transmembrane region" description="Helical" evidence="6">
    <location>
        <begin position="126"/>
        <end position="151"/>
    </location>
</feature>
<dbReference type="PANTHER" id="PTHR45649">
    <property type="entry name" value="AMINO-ACID PERMEASE BAT1"/>
    <property type="match status" value="1"/>
</dbReference>
<evidence type="ECO:0000256" key="5">
    <source>
        <dbReference type="ARBA" id="ARBA00023136"/>
    </source>
</evidence>
<comment type="caution">
    <text evidence="7">The sequence shown here is derived from an EMBL/GenBank/DDBJ whole genome shotgun (WGS) entry which is preliminary data.</text>
</comment>
<feature type="transmembrane region" description="Helical" evidence="6">
    <location>
        <begin position="171"/>
        <end position="191"/>
    </location>
</feature>
<feature type="transmembrane region" description="Helical" evidence="6">
    <location>
        <begin position="382"/>
        <end position="404"/>
    </location>
</feature>
<keyword evidence="5 6" id="KW-0472">Membrane</keyword>
<dbReference type="Pfam" id="PF13520">
    <property type="entry name" value="AA_permease_2"/>
    <property type="match status" value="1"/>
</dbReference>
<feature type="transmembrane region" description="Helical" evidence="6">
    <location>
        <begin position="80"/>
        <end position="105"/>
    </location>
</feature>
<protein>
    <submittedName>
        <fullName evidence="7">Amino acid/polyamine transporter I</fullName>
    </submittedName>
</protein>
<dbReference type="PIRSF" id="PIRSF006060">
    <property type="entry name" value="AA_transporter"/>
    <property type="match status" value="1"/>
</dbReference>
<keyword evidence="3 6" id="KW-0812">Transmembrane</keyword>
<organism evidence="7 8">
    <name type="scientific">Talaromyces proteolyticus</name>
    <dbReference type="NCBI Taxonomy" id="1131652"/>
    <lineage>
        <taxon>Eukaryota</taxon>
        <taxon>Fungi</taxon>
        <taxon>Dikarya</taxon>
        <taxon>Ascomycota</taxon>
        <taxon>Pezizomycotina</taxon>
        <taxon>Eurotiomycetes</taxon>
        <taxon>Eurotiomycetidae</taxon>
        <taxon>Eurotiales</taxon>
        <taxon>Trichocomaceae</taxon>
        <taxon>Talaromyces</taxon>
        <taxon>Talaromyces sect. Bacilispori</taxon>
    </lineage>
</organism>
<feature type="transmembrane region" description="Helical" evidence="6">
    <location>
        <begin position="239"/>
        <end position="258"/>
    </location>
</feature>
<accession>A0AAD4PZY3</accession>
<feature type="transmembrane region" description="Helical" evidence="6">
    <location>
        <begin position="45"/>
        <end position="68"/>
    </location>
</feature>
<dbReference type="EMBL" id="JAJTJA010000007">
    <property type="protein sequence ID" value="KAH8696441.1"/>
    <property type="molecule type" value="Genomic_DNA"/>
</dbReference>
<keyword evidence="4 6" id="KW-1133">Transmembrane helix</keyword>
<dbReference type="PANTHER" id="PTHR45649:SF1">
    <property type="entry name" value="TRANSPORTER, PUTATIVE (EUROFUNG)-RELATED"/>
    <property type="match status" value="1"/>
</dbReference>
<feature type="transmembrane region" description="Helical" evidence="6">
    <location>
        <begin position="279"/>
        <end position="306"/>
    </location>
</feature>
<dbReference type="InterPro" id="IPR002293">
    <property type="entry name" value="AA/rel_permease1"/>
</dbReference>
<evidence type="ECO:0000256" key="4">
    <source>
        <dbReference type="ARBA" id="ARBA00022989"/>
    </source>
</evidence>
<dbReference type="GO" id="GO:0016020">
    <property type="term" value="C:membrane"/>
    <property type="evidence" value="ECO:0007669"/>
    <property type="project" value="UniProtKB-SubCell"/>
</dbReference>
<reference evidence="7" key="1">
    <citation type="submission" date="2021-12" db="EMBL/GenBank/DDBJ databases">
        <title>Convergent genome expansion in fungi linked to evolution of root-endophyte symbiosis.</title>
        <authorList>
            <consortium name="DOE Joint Genome Institute"/>
            <person name="Ke Y.-H."/>
            <person name="Bonito G."/>
            <person name="Liao H.-L."/>
            <person name="Looney B."/>
            <person name="Rojas-Flechas A."/>
            <person name="Nash J."/>
            <person name="Hameed K."/>
            <person name="Schadt C."/>
            <person name="Martin F."/>
            <person name="Crous P.W."/>
            <person name="Miettinen O."/>
            <person name="Magnuson J.K."/>
            <person name="Labbe J."/>
            <person name="Jacobson D."/>
            <person name="Doktycz M.J."/>
            <person name="Veneault-Fourrey C."/>
            <person name="Kuo A."/>
            <person name="Mondo S."/>
            <person name="Calhoun S."/>
            <person name="Riley R."/>
            <person name="Ohm R."/>
            <person name="LaButti K."/>
            <person name="Andreopoulos B."/>
            <person name="Pangilinan J."/>
            <person name="Nolan M."/>
            <person name="Tritt A."/>
            <person name="Clum A."/>
            <person name="Lipzen A."/>
            <person name="Daum C."/>
            <person name="Barry K."/>
            <person name="Grigoriev I.V."/>
            <person name="Vilgalys R."/>
        </authorList>
    </citation>
    <scope>NUCLEOTIDE SEQUENCE</scope>
    <source>
        <strain evidence="7">PMI_201</strain>
    </source>
</reference>
<dbReference type="AlphaFoldDB" id="A0AAD4PZY3"/>
<evidence type="ECO:0000313" key="8">
    <source>
        <dbReference type="Proteomes" id="UP001201262"/>
    </source>
</evidence>
<evidence type="ECO:0000256" key="1">
    <source>
        <dbReference type="ARBA" id="ARBA00004141"/>
    </source>
</evidence>
<keyword evidence="2" id="KW-0813">Transport</keyword>
<dbReference type="Proteomes" id="UP001201262">
    <property type="component" value="Unassembled WGS sequence"/>
</dbReference>
<evidence type="ECO:0000256" key="2">
    <source>
        <dbReference type="ARBA" id="ARBA00022448"/>
    </source>
</evidence>
<dbReference type="GO" id="GO:0022857">
    <property type="term" value="F:transmembrane transporter activity"/>
    <property type="evidence" value="ECO:0007669"/>
    <property type="project" value="InterPro"/>
</dbReference>
<feature type="transmembrane region" description="Helical" evidence="6">
    <location>
        <begin position="334"/>
        <end position="361"/>
    </location>
</feature>
<name>A0AAD4PZY3_9EURO</name>
<sequence>MSTFKMREIDVQEQPGAQNISRKGFTRRDEIDMARLGKRQRFHRIYGFLSMLGFTTTMMCTWEAVFFANTTAMVDGGPVSLVYGYIFCFFGTLATAASLGELASMSPTSGGQYHWVAQLSPEKSKVFLSWLTGWSALTGWWANTASAIYFAGTMIQGLLVLNKPSYVIERWQGTLLMFAFLIVVVFVNTIAARLLPKIEGLILSIHIVGFFAILIPLVYLAPHSSAEFVFTEFANSSGWSSNGLVWFIALMSSNLPFIGYDGPCHMAEEIQNASIIVPWCMVSTVMINGLLGLAMTLVFLFCIGNLDDALSSPTGYDFIEVFQNATNSHAGTSIMTAILIVLVMSACFGFLASASRLTWALARDRGTPFSNIINNVSERTALPMNSILLCTALTALICVINIASTTAFNAIVSLTIVGLYSSYLIAISLVLKKRILGETVDFGPWTMGPFGIFVNACSMFFLIISITFSFFPPMYPVTNTNMNWSIVVFGGEMILGLCWYAIRGRHQYNGPIVESPIVLDDQIVNGSFS</sequence>
<feature type="transmembrane region" description="Helical" evidence="6">
    <location>
        <begin position="483"/>
        <end position="502"/>
    </location>
</feature>
<keyword evidence="8" id="KW-1185">Reference proteome</keyword>
<feature type="transmembrane region" description="Helical" evidence="6">
    <location>
        <begin position="410"/>
        <end position="431"/>
    </location>
</feature>
<evidence type="ECO:0000256" key="6">
    <source>
        <dbReference type="SAM" id="Phobius"/>
    </source>
</evidence>
<dbReference type="GeneID" id="70246670"/>
<dbReference type="Gene3D" id="1.20.1740.10">
    <property type="entry name" value="Amino acid/polyamine transporter I"/>
    <property type="match status" value="1"/>
</dbReference>
<comment type="subcellular location">
    <subcellularLocation>
        <location evidence="1">Membrane</location>
        <topology evidence="1">Multi-pass membrane protein</topology>
    </subcellularLocation>
</comment>
<dbReference type="RefSeq" id="XP_046071377.1">
    <property type="nucleotide sequence ID" value="XM_046216383.1"/>
</dbReference>
<gene>
    <name evidence="7" type="ORF">BGW36DRAFT_381020</name>
</gene>
<feature type="transmembrane region" description="Helical" evidence="6">
    <location>
        <begin position="198"/>
        <end position="219"/>
    </location>
</feature>
<evidence type="ECO:0000313" key="7">
    <source>
        <dbReference type="EMBL" id="KAH8696441.1"/>
    </source>
</evidence>
<feature type="transmembrane region" description="Helical" evidence="6">
    <location>
        <begin position="452"/>
        <end position="471"/>
    </location>
</feature>
<proteinExistence type="predicted"/>